<dbReference type="PROSITE" id="PS01036">
    <property type="entry name" value="HSP70_3"/>
    <property type="match status" value="1"/>
</dbReference>
<dbReference type="FunFam" id="3.90.640.10:FF:000003">
    <property type="entry name" value="Molecular chaperone DnaK"/>
    <property type="match status" value="1"/>
</dbReference>
<dbReference type="FunFam" id="3.30.420.40:FF:000545">
    <property type="entry name" value="Endoplasmic reticulum chaperone BiP"/>
    <property type="match status" value="1"/>
</dbReference>
<reference evidence="6 7" key="1">
    <citation type="submission" date="2020-07" db="EMBL/GenBank/DDBJ databases">
        <title>Thermogemmata thermophila gen. nov., sp. nov., a novel moderate thermophilic planctomycete from a Kamchatka hot spring.</title>
        <authorList>
            <person name="Elcheninov A.G."/>
            <person name="Podosokorskaya O.A."/>
            <person name="Kovaleva O.L."/>
            <person name="Novikov A."/>
            <person name="Bonch-Osmolovskaya E.A."/>
            <person name="Toshchakov S.V."/>
            <person name="Kublanov I.V."/>
        </authorList>
    </citation>
    <scope>NUCLEOTIDE SEQUENCE [LARGE SCALE GENOMIC DNA]</scope>
    <source>
        <strain evidence="6 7">2918</strain>
    </source>
</reference>
<evidence type="ECO:0000256" key="1">
    <source>
        <dbReference type="ARBA" id="ARBA00007381"/>
    </source>
</evidence>
<dbReference type="EMBL" id="JACEFB010000004">
    <property type="protein sequence ID" value="MBA2226071.1"/>
    <property type="molecule type" value="Genomic_DNA"/>
</dbReference>
<dbReference type="InterPro" id="IPR013126">
    <property type="entry name" value="Hsp_70_fam"/>
</dbReference>
<organism evidence="6 7">
    <name type="scientific">Thermogemmata fonticola</name>
    <dbReference type="NCBI Taxonomy" id="2755323"/>
    <lineage>
        <taxon>Bacteria</taxon>
        <taxon>Pseudomonadati</taxon>
        <taxon>Planctomycetota</taxon>
        <taxon>Planctomycetia</taxon>
        <taxon>Gemmatales</taxon>
        <taxon>Gemmataceae</taxon>
        <taxon>Thermogemmata</taxon>
    </lineage>
</organism>
<protein>
    <submittedName>
        <fullName evidence="6">Hsp70 family protein</fullName>
    </submittedName>
</protein>
<evidence type="ECO:0000313" key="6">
    <source>
        <dbReference type="EMBL" id="MBA2226071.1"/>
    </source>
</evidence>
<dbReference type="Gene3D" id="2.60.34.10">
    <property type="entry name" value="Substrate Binding Domain Of DNAk, Chain A, domain 1"/>
    <property type="match status" value="1"/>
</dbReference>
<dbReference type="Gene3D" id="3.30.420.40">
    <property type="match status" value="2"/>
</dbReference>
<keyword evidence="2 5" id="KW-0547">Nucleotide-binding</keyword>
<comment type="caution">
    <text evidence="6">The sequence shown here is derived from an EMBL/GenBank/DDBJ whole genome shotgun (WGS) entry which is preliminary data.</text>
</comment>
<name>A0A7V9ABC4_9BACT</name>
<dbReference type="SUPFAM" id="SSF100920">
    <property type="entry name" value="Heat shock protein 70kD (HSP70), peptide-binding domain"/>
    <property type="match status" value="1"/>
</dbReference>
<dbReference type="InterPro" id="IPR018181">
    <property type="entry name" value="Heat_shock_70_CS"/>
</dbReference>
<dbReference type="InterPro" id="IPR029047">
    <property type="entry name" value="HSP70_peptide-bd_sf"/>
</dbReference>
<dbReference type="RefSeq" id="WP_194537501.1">
    <property type="nucleotide sequence ID" value="NZ_JACEFB010000004.1"/>
</dbReference>
<sequence length="531" mass="58208">MWLGIDLGTTYSAMATVDESGRPQMVPNRDGEILTPSAIYLAPDGSAVVGQAALDMALEQPERVATLVKRFMGRPEYDRPVAGRTFRPETLSAILLKKLAQDAQAALGPIEGCVITVPAYYDDTRRQATLNAGRIAGLPVLDILDEPTAAALAYACQSGWFHPRPLDASDSGNSSDRPRIVMIYDLGGGTFDVTLVKLARQRFQVLAIEGDVRLGGRDWDERLANWAAEQFLQHFHADPRDDPQSCAQLLANAERVKRTLSKIEQTTFTLNYAGQRLTLPVTRADLEQLTQDLLLRTRLTVQQLLQQAHLDWEQVDQVLLVGGSTHMPAVTRMLRELSGRDPNRSLAVSEVVARGAALHAGILGARRQLFPAAPSLRPGSGESAAGFRWDEIVEIHVNAHSLGVEVRNGPDRIHHKLIGKNTQLPASAEHVYYTVRENQSRVRVRILQGEAHQADACIPVGECWIEDLPPGLPQGSPIRVRCTVQANGCIHVSAADLTSGRSVTATLYRPSGLTDEQIAREADWLSQLRIL</sequence>
<dbReference type="GO" id="GO:0140662">
    <property type="term" value="F:ATP-dependent protein folding chaperone"/>
    <property type="evidence" value="ECO:0007669"/>
    <property type="project" value="InterPro"/>
</dbReference>
<keyword evidence="3 5" id="KW-0067">ATP-binding</keyword>
<dbReference type="Proteomes" id="UP000542342">
    <property type="component" value="Unassembled WGS sequence"/>
</dbReference>
<evidence type="ECO:0000256" key="4">
    <source>
        <dbReference type="ARBA" id="ARBA00023186"/>
    </source>
</evidence>
<gene>
    <name evidence="6" type="ORF">H0921_07835</name>
</gene>
<dbReference type="AlphaFoldDB" id="A0A7V9ABC4"/>
<dbReference type="GO" id="GO:0005524">
    <property type="term" value="F:ATP binding"/>
    <property type="evidence" value="ECO:0007669"/>
    <property type="project" value="UniProtKB-KW"/>
</dbReference>
<evidence type="ECO:0000313" key="7">
    <source>
        <dbReference type="Proteomes" id="UP000542342"/>
    </source>
</evidence>
<dbReference type="Pfam" id="PF00012">
    <property type="entry name" value="HSP70"/>
    <property type="match status" value="2"/>
</dbReference>
<dbReference type="SUPFAM" id="SSF53067">
    <property type="entry name" value="Actin-like ATPase domain"/>
    <property type="match status" value="2"/>
</dbReference>
<accession>A0A7V9ABC4</accession>
<dbReference type="PANTHER" id="PTHR19375">
    <property type="entry name" value="HEAT SHOCK PROTEIN 70KDA"/>
    <property type="match status" value="1"/>
</dbReference>
<proteinExistence type="inferred from homology"/>
<dbReference type="CDD" id="cd24029">
    <property type="entry name" value="ASKHA_NBD_HSP70_DnaK_HscA_HscC"/>
    <property type="match status" value="1"/>
</dbReference>
<comment type="similarity">
    <text evidence="1 5">Belongs to the heat shock protein 70 family.</text>
</comment>
<dbReference type="PRINTS" id="PR00301">
    <property type="entry name" value="HEATSHOCK70"/>
</dbReference>
<evidence type="ECO:0000256" key="3">
    <source>
        <dbReference type="ARBA" id="ARBA00022840"/>
    </source>
</evidence>
<keyword evidence="4" id="KW-0143">Chaperone</keyword>
<evidence type="ECO:0000256" key="5">
    <source>
        <dbReference type="RuleBase" id="RU003322"/>
    </source>
</evidence>
<dbReference type="PROSITE" id="PS00329">
    <property type="entry name" value="HSP70_2"/>
    <property type="match status" value="1"/>
</dbReference>
<keyword evidence="7" id="KW-1185">Reference proteome</keyword>
<dbReference type="PROSITE" id="PS00297">
    <property type="entry name" value="HSP70_1"/>
    <property type="match status" value="1"/>
</dbReference>
<dbReference type="Gene3D" id="3.90.640.10">
    <property type="entry name" value="Actin, Chain A, domain 4"/>
    <property type="match status" value="1"/>
</dbReference>
<dbReference type="InterPro" id="IPR043129">
    <property type="entry name" value="ATPase_NBD"/>
</dbReference>
<evidence type="ECO:0000256" key="2">
    <source>
        <dbReference type="ARBA" id="ARBA00022741"/>
    </source>
</evidence>